<sequence>MRFILKLIRSLFGPKKEYTIEPLLHSNADRLFQEWSSGFGISIPQPNRPLQLADISGNYAVKGRNPNATGEGYFGSLKLEPKGTLVKAYWEIGHTRQPQHGLGFLKDDLLALDFYYTEEGTRYYGQVIYKVDGDRLIGFWRENHVGELAIEEAKLKNKLV</sequence>
<name>A0A4R2ECW8_9BACT</name>
<dbReference type="EMBL" id="SLWB01000014">
    <property type="protein sequence ID" value="TCN63904.1"/>
    <property type="molecule type" value="Genomic_DNA"/>
</dbReference>
<accession>A0A4R2ECW8</accession>
<dbReference type="AlphaFoldDB" id="A0A4R2ECW8"/>
<dbReference type="Proteomes" id="UP000294830">
    <property type="component" value="Unassembled WGS sequence"/>
</dbReference>
<proteinExistence type="predicted"/>
<organism evidence="1 2">
    <name type="scientific">Acetobacteroides hydrogenigenes</name>
    <dbReference type="NCBI Taxonomy" id="979970"/>
    <lineage>
        <taxon>Bacteria</taxon>
        <taxon>Pseudomonadati</taxon>
        <taxon>Bacteroidota</taxon>
        <taxon>Bacteroidia</taxon>
        <taxon>Bacteroidales</taxon>
        <taxon>Rikenellaceae</taxon>
        <taxon>Acetobacteroides</taxon>
    </lineage>
</organism>
<dbReference type="OrthoDB" id="1139144at2"/>
<keyword evidence="2" id="KW-1185">Reference proteome</keyword>
<protein>
    <submittedName>
        <fullName evidence="1">Uncharacterized protein</fullName>
    </submittedName>
</protein>
<dbReference type="RefSeq" id="WP_131840054.1">
    <property type="nucleotide sequence ID" value="NZ_SLWB01000014.1"/>
</dbReference>
<comment type="caution">
    <text evidence="1">The sequence shown here is derived from an EMBL/GenBank/DDBJ whole genome shotgun (WGS) entry which is preliminary data.</text>
</comment>
<gene>
    <name evidence="1" type="ORF">CLV25_11459</name>
</gene>
<evidence type="ECO:0000313" key="1">
    <source>
        <dbReference type="EMBL" id="TCN63904.1"/>
    </source>
</evidence>
<evidence type="ECO:0000313" key="2">
    <source>
        <dbReference type="Proteomes" id="UP000294830"/>
    </source>
</evidence>
<reference evidence="1 2" key="1">
    <citation type="submission" date="2019-03" db="EMBL/GenBank/DDBJ databases">
        <title>Genomic Encyclopedia of Archaeal and Bacterial Type Strains, Phase II (KMG-II): from individual species to whole genera.</title>
        <authorList>
            <person name="Goeker M."/>
        </authorList>
    </citation>
    <scope>NUCLEOTIDE SEQUENCE [LARGE SCALE GENOMIC DNA]</scope>
    <source>
        <strain evidence="1 2">RL-C</strain>
    </source>
</reference>